<dbReference type="Pfam" id="PF02518">
    <property type="entry name" value="HATPase_c"/>
    <property type="match status" value="1"/>
</dbReference>
<dbReference type="PRINTS" id="PR00344">
    <property type="entry name" value="BCTRLSENSOR"/>
</dbReference>
<comment type="catalytic activity">
    <reaction evidence="1">
        <text>ATP + protein L-histidine = ADP + protein N-phospho-L-histidine.</text>
        <dbReference type="EC" id="2.7.13.3"/>
    </reaction>
</comment>
<evidence type="ECO:0000256" key="3">
    <source>
        <dbReference type="ARBA" id="ARBA00012438"/>
    </source>
</evidence>
<dbReference type="InterPro" id="IPR003660">
    <property type="entry name" value="HAMP_dom"/>
</dbReference>
<dbReference type="PROSITE" id="PS50109">
    <property type="entry name" value="HIS_KIN"/>
    <property type="match status" value="1"/>
</dbReference>
<evidence type="ECO:0000259" key="12">
    <source>
        <dbReference type="PROSITE" id="PS50109"/>
    </source>
</evidence>
<dbReference type="OrthoDB" id="367096at2"/>
<dbReference type="PANTHER" id="PTHR45436:SF5">
    <property type="entry name" value="SENSOR HISTIDINE KINASE TRCS"/>
    <property type="match status" value="1"/>
</dbReference>
<dbReference type="EC" id="2.7.13.3" evidence="3"/>
<reference evidence="14" key="1">
    <citation type="submission" date="2013-04" db="EMBL/GenBank/DDBJ databases">
        <authorList>
            <person name="Harkins D.M."/>
            <person name="Durkin A.S."/>
            <person name="Selengut J.D."/>
            <person name="Sanka R."/>
            <person name="DePew J."/>
            <person name="Purushe J."/>
            <person name="Ahmed A."/>
            <person name="van der Linden H."/>
            <person name="Goris M.G.A."/>
            <person name="Hartskeerl R.A."/>
            <person name="Vinetz J.M."/>
            <person name="Sutton G.G."/>
            <person name="Nelson W.C."/>
            <person name="Fouts D.E."/>
        </authorList>
    </citation>
    <scope>NUCLEOTIDE SEQUENCE [LARGE SCALE GENOMIC DNA]</scope>
    <source>
        <strain evidence="14">BUT 6</strain>
    </source>
</reference>
<dbReference type="STRING" id="1193011.LEP1GSC058_0319"/>
<dbReference type="Gene3D" id="3.30.565.10">
    <property type="entry name" value="Histidine kinase-like ATPase, C-terminal domain"/>
    <property type="match status" value="1"/>
</dbReference>
<dbReference type="InterPro" id="IPR036890">
    <property type="entry name" value="HATPase_C_sf"/>
</dbReference>
<dbReference type="SUPFAM" id="SSF47384">
    <property type="entry name" value="Homodimeric domain of signal transducing histidine kinase"/>
    <property type="match status" value="1"/>
</dbReference>
<evidence type="ECO:0000259" key="13">
    <source>
        <dbReference type="PROSITE" id="PS50885"/>
    </source>
</evidence>
<dbReference type="InterPro" id="IPR004358">
    <property type="entry name" value="Sig_transdc_His_kin-like_C"/>
</dbReference>
<keyword evidence="15" id="KW-1185">Reference proteome</keyword>
<evidence type="ECO:0000256" key="11">
    <source>
        <dbReference type="SAM" id="Phobius"/>
    </source>
</evidence>
<dbReference type="InterPro" id="IPR005467">
    <property type="entry name" value="His_kinase_dom"/>
</dbReference>
<feature type="domain" description="HAMP" evidence="13">
    <location>
        <begin position="178"/>
        <end position="231"/>
    </location>
</feature>
<evidence type="ECO:0000313" key="15">
    <source>
        <dbReference type="Proteomes" id="UP000014540"/>
    </source>
</evidence>
<evidence type="ECO:0000256" key="5">
    <source>
        <dbReference type="ARBA" id="ARBA00022679"/>
    </source>
</evidence>
<evidence type="ECO:0000256" key="6">
    <source>
        <dbReference type="ARBA" id="ARBA00022692"/>
    </source>
</evidence>
<feature type="transmembrane region" description="Helical" evidence="11">
    <location>
        <begin position="159"/>
        <end position="177"/>
    </location>
</feature>
<dbReference type="SMART" id="SM00304">
    <property type="entry name" value="HAMP"/>
    <property type="match status" value="1"/>
</dbReference>
<organism evidence="14 15">
    <name type="scientific">Leptospira fainei serovar Hurstbridge str. BUT 6</name>
    <dbReference type="NCBI Taxonomy" id="1193011"/>
    <lineage>
        <taxon>Bacteria</taxon>
        <taxon>Pseudomonadati</taxon>
        <taxon>Spirochaetota</taxon>
        <taxon>Spirochaetia</taxon>
        <taxon>Leptospirales</taxon>
        <taxon>Leptospiraceae</taxon>
        <taxon>Leptospira</taxon>
    </lineage>
</organism>
<dbReference type="PROSITE" id="PS50885">
    <property type="entry name" value="HAMP"/>
    <property type="match status" value="1"/>
</dbReference>
<dbReference type="GO" id="GO:0000155">
    <property type="term" value="F:phosphorelay sensor kinase activity"/>
    <property type="evidence" value="ECO:0007669"/>
    <property type="project" value="InterPro"/>
</dbReference>
<dbReference type="InterPro" id="IPR003594">
    <property type="entry name" value="HATPase_dom"/>
</dbReference>
<dbReference type="SMART" id="SM00387">
    <property type="entry name" value="HATPase_c"/>
    <property type="match status" value="1"/>
</dbReference>
<evidence type="ECO:0000256" key="8">
    <source>
        <dbReference type="ARBA" id="ARBA00022989"/>
    </source>
</evidence>
<dbReference type="InterPro" id="IPR050428">
    <property type="entry name" value="TCS_sensor_his_kinase"/>
</dbReference>
<keyword evidence="10 11" id="KW-0472">Membrane</keyword>
<keyword evidence="4" id="KW-0597">Phosphoprotein</keyword>
<gene>
    <name evidence="14" type="ORF">LEP1GSC058_0319</name>
</gene>
<dbReference type="CDD" id="cd00082">
    <property type="entry name" value="HisKA"/>
    <property type="match status" value="1"/>
</dbReference>
<dbReference type="AlphaFoldDB" id="S3VH85"/>
<evidence type="ECO:0000256" key="7">
    <source>
        <dbReference type="ARBA" id="ARBA00022777"/>
    </source>
</evidence>
<evidence type="ECO:0000256" key="10">
    <source>
        <dbReference type="ARBA" id="ARBA00023136"/>
    </source>
</evidence>
<accession>S3VH85</accession>
<keyword evidence="6 11" id="KW-0812">Transmembrane</keyword>
<name>S3VH85_9LEPT</name>
<dbReference type="PANTHER" id="PTHR45436">
    <property type="entry name" value="SENSOR HISTIDINE KINASE YKOH"/>
    <property type="match status" value="1"/>
</dbReference>
<dbReference type="Gene3D" id="1.10.287.130">
    <property type="match status" value="1"/>
</dbReference>
<proteinExistence type="predicted"/>
<evidence type="ECO:0000256" key="2">
    <source>
        <dbReference type="ARBA" id="ARBA00004370"/>
    </source>
</evidence>
<dbReference type="SMART" id="SM00388">
    <property type="entry name" value="HisKA"/>
    <property type="match status" value="1"/>
</dbReference>
<dbReference type="Pfam" id="PF00512">
    <property type="entry name" value="HisKA"/>
    <property type="match status" value="1"/>
</dbReference>
<dbReference type="FunFam" id="1.10.287.130:FF:000001">
    <property type="entry name" value="Two-component sensor histidine kinase"/>
    <property type="match status" value="1"/>
</dbReference>
<evidence type="ECO:0000256" key="4">
    <source>
        <dbReference type="ARBA" id="ARBA00022553"/>
    </source>
</evidence>
<evidence type="ECO:0000256" key="1">
    <source>
        <dbReference type="ARBA" id="ARBA00000085"/>
    </source>
</evidence>
<dbReference type="CDD" id="cd06225">
    <property type="entry name" value="HAMP"/>
    <property type="match status" value="1"/>
</dbReference>
<feature type="domain" description="Histidine kinase" evidence="12">
    <location>
        <begin position="239"/>
        <end position="456"/>
    </location>
</feature>
<comment type="caution">
    <text evidence="14">The sequence shown here is derived from an EMBL/GenBank/DDBJ whole genome shotgun (WGS) entry which is preliminary data.</text>
</comment>
<evidence type="ECO:0000256" key="9">
    <source>
        <dbReference type="ARBA" id="ARBA00023012"/>
    </source>
</evidence>
<keyword evidence="8 11" id="KW-1133">Transmembrane helix</keyword>
<keyword evidence="5" id="KW-0808">Transferase</keyword>
<comment type="subcellular location">
    <subcellularLocation>
        <location evidence="2">Membrane</location>
    </subcellularLocation>
</comment>
<dbReference type="SUPFAM" id="SSF158472">
    <property type="entry name" value="HAMP domain-like"/>
    <property type="match status" value="1"/>
</dbReference>
<dbReference type="Proteomes" id="UP000014540">
    <property type="component" value="Unassembled WGS sequence"/>
</dbReference>
<keyword evidence="9" id="KW-0902">Two-component regulatory system</keyword>
<sequence>MKIRLKLTLLFTALFSILLLMFALIVYASFSNNREEEYYKRLKGQAVTKAELLLEAKVPPEVLQLIYKSSPNTLFEEEIAIYDENLNLLYHDSVELDKVKETRSMFQDILEKGEIKFYTNNLQAVGLLHIHGGKKYIITAAARDGYGFAILQKLRYRLIAGYIIMVGLTLVLGRLFAKQSLDPVSKLISKVAEITATSLDSRIVVGKGKDEITELGLTFNEMLDRLEKSFKAQKEFVSNISHELRTPLSAIVAELELSQNKRRTVEEYRNIIGLTLSDAKKLVRLISDLLDLAKTSYDPSAISFRRIRIDEVLLDARSELVAKNKHYNVDLVFSEDFEQSEALTMSGNEYLVKLAFLNIIENGCKFSNDNRSQVFIGMSKGNSMILEFKDCGIGIGKEDLPNVFNFFFRGDNGKFAEGNGIGLSLTQNIVLLHKGSISIRSKPNEGTSVRLEFDLS</sequence>
<dbReference type="GO" id="GO:0005886">
    <property type="term" value="C:plasma membrane"/>
    <property type="evidence" value="ECO:0007669"/>
    <property type="project" value="TreeGrafter"/>
</dbReference>
<dbReference type="SUPFAM" id="SSF55874">
    <property type="entry name" value="ATPase domain of HSP90 chaperone/DNA topoisomerase II/histidine kinase"/>
    <property type="match status" value="1"/>
</dbReference>
<dbReference type="EMBL" id="AKWZ02000002">
    <property type="protein sequence ID" value="EPG75845.1"/>
    <property type="molecule type" value="Genomic_DNA"/>
</dbReference>
<dbReference type="InterPro" id="IPR036097">
    <property type="entry name" value="HisK_dim/P_sf"/>
</dbReference>
<dbReference type="InterPro" id="IPR003661">
    <property type="entry name" value="HisK_dim/P_dom"/>
</dbReference>
<dbReference type="Gene3D" id="6.10.340.10">
    <property type="match status" value="1"/>
</dbReference>
<evidence type="ECO:0000313" key="14">
    <source>
        <dbReference type="EMBL" id="EPG75845.1"/>
    </source>
</evidence>
<protein>
    <recommendedName>
        <fullName evidence="3">histidine kinase</fullName>
        <ecNumber evidence="3">2.7.13.3</ecNumber>
    </recommendedName>
</protein>
<dbReference type="RefSeq" id="WP_016547964.1">
    <property type="nucleotide sequence ID" value="NZ_AKWZ02000002.1"/>
</dbReference>
<keyword evidence="7" id="KW-0418">Kinase</keyword>
<dbReference type="Pfam" id="PF00672">
    <property type="entry name" value="HAMP"/>
    <property type="match status" value="1"/>
</dbReference>